<organism evidence="2 3">
    <name type="scientific">Cystobacter fuscus</name>
    <dbReference type="NCBI Taxonomy" id="43"/>
    <lineage>
        <taxon>Bacteria</taxon>
        <taxon>Pseudomonadati</taxon>
        <taxon>Myxococcota</taxon>
        <taxon>Myxococcia</taxon>
        <taxon>Myxococcales</taxon>
        <taxon>Cystobacterineae</taxon>
        <taxon>Archangiaceae</taxon>
        <taxon>Cystobacter</taxon>
    </lineage>
</organism>
<dbReference type="AlphaFoldDB" id="A0A250J1Z3"/>
<accession>A0A250J1Z3</accession>
<dbReference type="Proteomes" id="UP000217257">
    <property type="component" value="Chromosome"/>
</dbReference>
<evidence type="ECO:0000313" key="3">
    <source>
        <dbReference type="Proteomes" id="UP000217257"/>
    </source>
</evidence>
<proteinExistence type="predicted"/>
<protein>
    <submittedName>
        <fullName evidence="2">Uncharacterized protein</fullName>
    </submittedName>
</protein>
<evidence type="ECO:0000256" key="1">
    <source>
        <dbReference type="SAM" id="MobiDB-lite"/>
    </source>
</evidence>
<name>A0A250J1Z3_9BACT</name>
<feature type="region of interest" description="Disordered" evidence="1">
    <location>
        <begin position="1"/>
        <end position="21"/>
    </location>
</feature>
<evidence type="ECO:0000313" key="2">
    <source>
        <dbReference type="EMBL" id="ATB38009.1"/>
    </source>
</evidence>
<dbReference type="KEGG" id="cfus:CYFUS_003435"/>
<sequence>MRHRFRQPLPPSRAGSPMPFTPVRGTYPIQYTWTDGATAAINERIAACNGIATGGAGAPTQLTAKDWAIAIDPRESAAGAPLRHPPGVGNNARYNTLGAWVDRARESELVFRELAESVRLAESECHALPTATPTARLAHMPAGTASAIALNSDMTGDLCWLIAAMRLHPNLAVAIRIGSTEKHLRVCASMIEQLVEERLGRRTILITGDAPAGAVPPWAARTKTTHWHPVHIARASLPIGTHVESCLSTSRRVFEAAATQALNEQRSIADVACELFEDALTERLTSAEKSAIDGSIRALTVFPGCLSLNRGYILLANRDEKYNFQHNTSAARLAAVNGARGERRVVTFGRPPAGGGANHIDLYANHARTDRQRAYFWAALKTRMREAGRDVVIVGGRSGTFDIAYHSGEEPTGGGLCWDIAGAAARDPEVDRLQQQAGPGGISGLSLACLPPNATGKAGEAHAGDIAARLTELLAGAGPGLIRNATFLADIATQVPGAESQAMRNAEVGRYRFQRATTGRMTSTALGATMTLHEQVVSDNACKEANKARPRPLGVPLPFPVSNPKPVPNRDSFRCPACGNTQQTKGKYLAHRTWERH</sequence>
<reference evidence="2 3" key="1">
    <citation type="submission" date="2017-06" db="EMBL/GenBank/DDBJ databases">
        <title>Sequencing and comparative analysis of myxobacterial genomes.</title>
        <authorList>
            <person name="Rupp O."/>
            <person name="Goesmann A."/>
            <person name="Sogaard-Andersen L."/>
        </authorList>
    </citation>
    <scope>NUCLEOTIDE SEQUENCE [LARGE SCALE GENOMIC DNA]</scope>
    <source>
        <strain evidence="2 3">DSM 52655</strain>
    </source>
</reference>
<gene>
    <name evidence="2" type="ORF">CYFUS_003435</name>
</gene>
<dbReference type="EMBL" id="CP022098">
    <property type="protein sequence ID" value="ATB38009.1"/>
    <property type="molecule type" value="Genomic_DNA"/>
</dbReference>